<gene>
    <name evidence="1" type="ORF">ACFP81_12965</name>
</gene>
<evidence type="ECO:0000313" key="2">
    <source>
        <dbReference type="Proteomes" id="UP001596297"/>
    </source>
</evidence>
<sequence>MTQPPPPSAQPGDERQMILARAVREADLDRVVAMLRDSFPAPQHTVRSTLKWIFDAAARDGIDLLSPPPGFQAWLADPLSETRKGPATAKPNTVRTRLTLLGAMYRALFEEGLIQSDPLFGIRRPAAQRQAGHLPDRASIERLVAQTTDLEMKAALLLITRQAFSTGEVLALKWSDIEPARGWCCGGAPRPGWPRRFCRGCRTWPANMAAGSFPRAFC</sequence>
<dbReference type="EMBL" id="JBHSWD010000002">
    <property type="protein sequence ID" value="MFC6592816.1"/>
    <property type="molecule type" value="Genomic_DNA"/>
</dbReference>
<organism evidence="1 2">
    <name type="scientific">Deinococcus lacus</name>
    <dbReference type="NCBI Taxonomy" id="392561"/>
    <lineage>
        <taxon>Bacteria</taxon>
        <taxon>Thermotogati</taxon>
        <taxon>Deinococcota</taxon>
        <taxon>Deinococci</taxon>
        <taxon>Deinococcales</taxon>
        <taxon>Deinococcaceae</taxon>
        <taxon>Deinococcus</taxon>
    </lineage>
</organism>
<comment type="caution">
    <text evidence="1">The sequence shown here is derived from an EMBL/GenBank/DDBJ whole genome shotgun (WGS) entry which is preliminary data.</text>
</comment>
<accession>A0ABW1YEP7</accession>
<proteinExistence type="predicted"/>
<dbReference type="RefSeq" id="WP_380083938.1">
    <property type="nucleotide sequence ID" value="NZ_JBHSWD010000002.1"/>
</dbReference>
<dbReference type="SUPFAM" id="SSF56349">
    <property type="entry name" value="DNA breaking-rejoining enzymes"/>
    <property type="match status" value="1"/>
</dbReference>
<keyword evidence="2" id="KW-1185">Reference proteome</keyword>
<dbReference type="Proteomes" id="UP001596297">
    <property type="component" value="Unassembled WGS sequence"/>
</dbReference>
<evidence type="ECO:0000313" key="1">
    <source>
        <dbReference type="EMBL" id="MFC6592816.1"/>
    </source>
</evidence>
<dbReference type="InterPro" id="IPR011010">
    <property type="entry name" value="DNA_brk_join_enz"/>
</dbReference>
<protein>
    <submittedName>
        <fullName evidence="1">Uncharacterized protein</fullName>
    </submittedName>
</protein>
<name>A0ABW1YEP7_9DEIO</name>
<reference evidence="2" key="1">
    <citation type="journal article" date="2019" name="Int. J. Syst. Evol. Microbiol.">
        <title>The Global Catalogue of Microorganisms (GCM) 10K type strain sequencing project: providing services to taxonomists for standard genome sequencing and annotation.</title>
        <authorList>
            <consortium name="The Broad Institute Genomics Platform"/>
            <consortium name="The Broad Institute Genome Sequencing Center for Infectious Disease"/>
            <person name="Wu L."/>
            <person name="Ma J."/>
        </authorList>
    </citation>
    <scope>NUCLEOTIDE SEQUENCE [LARGE SCALE GENOMIC DNA]</scope>
    <source>
        <strain evidence="2">CGMCC 1.15772</strain>
    </source>
</reference>